<gene>
    <name evidence="1" type="ORF">PECUL_23A045036</name>
</gene>
<proteinExistence type="predicted"/>
<dbReference type="EMBL" id="OW240913">
    <property type="protein sequence ID" value="CAH2248084.1"/>
    <property type="molecule type" value="Genomic_DNA"/>
</dbReference>
<keyword evidence="2" id="KW-1185">Reference proteome</keyword>
<dbReference type="Proteomes" id="UP001295444">
    <property type="component" value="Chromosome 02"/>
</dbReference>
<evidence type="ECO:0000313" key="2">
    <source>
        <dbReference type="Proteomes" id="UP001295444"/>
    </source>
</evidence>
<organism evidence="1 2">
    <name type="scientific">Pelobates cultripes</name>
    <name type="common">Western spadefoot toad</name>
    <dbReference type="NCBI Taxonomy" id="61616"/>
    <lineage>
        <taxon>Eukaryota</taxon>
        <taxon>Metazoa</taxon>
        <taxon>Chordata</taxon>
        <taxon>Craniata</taxon>
        <taxon>Vertebrata</taxon>
        <taxon>Euteleostomi</taxon>
        <taxon>Amphibia</taxon>
        <taxon>Batrachia</taxon>
        <taxon>Anura</taxon>
        <taxon>Pelobatoidea</taxon>
        <taxon>Pelobatidae</taxon>
        <taxon>Pelobates</taxon>
    </lineage>
</organism>
<evidence type="ECO:0000313" key="1">
    <source>
        <dbReference type="EMBL" id="CAH2248084.1"/>
    </source>
</evidence>
<accession>A0AAD1RCA7</accession>
<sequence>NANKGGKLLARMLRGTQNRAQVHTIRTVQGKTTQFPKEIADEFEKFYTKLYNTHEGNDGQSPTT</sequence>
<protein>
    <submittedName>
        <fullName evidence="1">Uncharacterized protein</fullName>
    </submittedName>
</protein>
<feature type="non-terminal residue" evidence="1">
    <location>
        <position position="64"/>
    </location>
</feature>
<feature type="non-terminal residue" evidence="1">
    <location>
        <position position="1"/>
    </location>
</feature>
<dbReference type="AlphaFoldDB" id="A0AAD1RCA7"/>
<name>A0AAD1RCA7_PELCU</name>
<reference evidence="1" key="1">
    <citation type="submission" date="2022-03" db="EMBL/GenBank/DDBJ databases">
        <authorList>
            <person name="Alioto T."/>
            <person name="Alioto T."/>
            <person name="Gomez Garrido J."/>
        </authorList>
    </citation>
    <scope>NUCLEOTIDE SEQUENCE</scope>
</reference>